<evidence type="ECO:0000313" key="1">
    <source>
        <dbReference type="EMBL" id="OGG73577.1"/>
    </source>
</evidence>
<dbReference type="SUPFAM" id="SSF109604">
    <property type="entry name" value="HD-domain/PDEase-like"/>
    <property type="match status" value="1"/>
</dbReference>
<accession>A0A1F6EIX9</accession>
<evidence type="ECO:0008006" key="3">
    <source>
        <dbReference type="Google" id="ProtNLM"/>
    </source>
</evidence>
<protein>
    <recommendedName>
        <fullName evidence="3">HD domain-containing protein</fullName>
    </recommendedName>
</protein>
<reference evidence="1 2" key="1">
    <citation type="journal article" date="2016" name="Nat. Commun.">
        <title>Thousands of microbial genomes shed light on interconnected biogeochemical processes in an aquifer system.</title>
        <authorList>
            <person name="Anantharaman K."/>
            <person name="Brown C.T."/>
            <person name="Hug L.A."/>
            <person name="Sharon I."/>
            <person name="Castelle C.J."/>
            <person name="Probst A.J."/>
            <person name="Thomas B.C."/>
            <person name="Singh A."/>
            <person name="Wilkins M.J."/>
            <person name="Karaoz U."/>
            <person name="Brodie E.L."/>
            <person name="Williams K.H."/>
            <person name="Hubbard S.S."/>
            <person name="Banfield J.F."/>
        </authorList>
    </citation>
    <scope>NUCLEOTIDE SEQUENCE [LARGE SCALE GENOMIC DNA]</scope>
</reference>
<dbReference type="EMBL" id="MFLU01000016">
    <property type="protein sequence ID" value="OGG73577.1"/>
    <property type="molecule type" value="Genomic_DNA"/>
</dbReference>
<comment type="caution">
    <text evidence="1">The sequence shown here is derived from an EMBL/GenBank/DDBJ whole genome shotgun (WGS) entry which is preliminary data.</text>
</comment>
<proteinExistence type="predicted"/>
<evidence type="ECO:0000313" key="2">
    <source>
        <dbReference type="Proteomes" id="UP000178587"/>
    </source>
</evidence>
<dbReference type="STRING" id="1798507.A3A34_02780"/>
<sequence length="251" mass="28405">MQKHDFDSFITGLKEKLTPLYTMPNSSAGHDVWHVMRVAGFGKRIRKCCNLTFDSNEFEVAVWLHNIDRVQPYADRISALKNSGHSFKEALGVVAESFFTEEHPFSADAVARIIDVVVQHNKKDDEPGDSHVLTALRIADKLDRLNPLGIMSAAAFRGLHVPPYDTERPLGYGTTVEGRMKSVYDDFFRVLEWVNMLPSDRARSLINKKDLRAFIDFVRALGAQLARECKVENTVEDDIKKALGTYYPIFG</sequence>
<dbReference type="AlphaFoldDB" id="A0A1F6EIX9"/>
<gene>
    <name evidence="1" type="ORF">A3A34_02780</name>
</gene>
<dbReference type="Gene3D" id="1.10.3210.50">
    <property type="match status" value="1"/>
</dbReference>
<name>A0A1F6EIX9_9BACT</name>
<dbReference type="Proteomes" id="UP000178587">
    <property type="component" value="Unassembled WGS sequence"/>
</dbReference>
<organism evidence="1 2">
    <name type="scientific">Candidatus Kaiserbacteria bacterium RIFCSPLOWO2_01_FULL_50_24</name>
    <dbReference type="NCBI Taxonomy" id="1798507"/>
    <lineage>
        <taxon>Bacteria</taxon>
        <taxon>Candidatus Kaiseribacteriota</taxon>
    </lineage>
</organism>